<dbReference type="EMBL" id="GL377619">
    <property type="protein sequence ID" value="EFJ16302.1"/>
    <property type="molecule type" value="Genomic_DNA"/>
</dbReference>
<feature type="compositionally biased region" description="Basic and acidic residues" evidence="2">
    <location>
        <begin position="67"/>
        <end position="76"/>
    </location>
</feature>
<reference evidence="4 5" key="1">
    <citation type="journal article" date="2011" name="Science">
        <title>The Selaginella genome identifies genetic changes associated with the evolution of vascular plants.</title>
        <authorList>
            <person name="Banks J.A."/>
            <person name="Nishiyama T."/>
            <person name="Hasebe M."/>
            <person name="Bowman J.L."/>
            <person name="Gribskov M."/>
            <person name="dePamphilis C."/>
            <person name="Albert V.A."/>
            <person name="Aono N."/>
            <person name="Aoyama T."/>
            <person name="Ambrose B.A."/>
            <person name="Ashton N.W."/>
            <person name="Axtell M.J."/>
            <person name="Barker E."/>
            <person name="Barker M.S."/>
            <person name="Bennetzen J.L."/>
            <person name="Bonawitz N.D."/>
            <person name="Chapple C."/>
            <person name="Cheng C."/>
            <person name="Correa L.G."/>
            <person name="Dacre M."/>
            <person name="DeBarry J."/>
            <person name="Dreyer I."/>
            <person name="Elias M."/>
            <person name="Engstrom E.M."/>
            <person name="Estelle M."/>
            <person name="Feng L."/>
            <person name="Finet C."/>
            <person name="Floyd S.K."/>
            <person name="Frommer W.B."/>
            <person name="Fujita T."/>
            <person name="Gramzow L."/>
            <person name="Gutensohn M."/>
            <person name="Harholt J."/>
            <person name="Hattori M."/>
            <person name="Heyl A."/>
            <person name="Hirai T."/>
            <person name="Hiwatashi Y."/>
            <person name="Ishikawa M."/>
            <person name="Iwata M."/>
            <person name="Karol K.G."/>
            <person name="Koehler B."/>
            <person name="Kolukisaoglu U."/>
            <person name="Kubo M."/>
            <person name="Kurata T."/>
            <person name="Lalonde S."/>
            <person name="Li K."/>
            <person name="Li Y."/>
            <person name="Litt A."/>
            <person name="Lyons E."/>
            <person name="Manning G."/>
            <person name="Maruyama T."/>
            <person name="Michael T.P."/>
            <person name="Mikami K."/>
            <person name="Miyazaki S."/>
            <person name="Morinaga S."/>
            <person name="Murata T."/>
            <person name="Mueller-Roeber B."/>
            <person name="Nelson D.R."/>
            <person name="Obara M."/>
            <person name="Oguri Y."/>
            <person name="Olmstead R.G."/>
            <person name="Onodera N."/>
            <person name="Petersen B.L."/>
            <person name="Pils B."/>
            <person name="Prigge M."/>
            <person name="Rensing S.A."/>
            <person name="Riano-Pachon D.M."/>
            <person name="Roberts A.W."/>
            <person name="Sato Y."/>
            <person name="Scheller H.V."/>
            <person name="Schulz B."/>
            <person name="Schulz C."/>
            <person name="Shakirov E.V."/>
            <person name="Shibagaki N."/>
            <person name="Shinohara N."/>
            <person name="Shippen D.E."/>
            <person name="Soerensen I."/>
            <person name="Sotooka R."/>
            <person name="Sugimoto N."/>
            <person name="Sugita M."/>
            <person name="Sumikawa N."/>
            <person name="Tanurdzic M."/>
            <person name="Theissen G."/>
            <person name="Ulvskov P."/>
            <person name="Wakazuki S."/>
            <person name="Weng J.K."/>
            <person name="Willats W.W."/>
            <person name="Wipf D."/>
            <person name="Wolf P.G."/>
            <person name="Yang L."/>
            <person name="Zimmer A.D."/>
            <person name="Zhu Q."/>
            <person name="Mitros T."/>
            <person name="Hellsten U."/>
            <person name="Loque D."/>
            <person name="Otillar R."/>
            <person name="Salamov A."/>
            <person name="Schmutz J."/>
            <person name="Shapiro H."/>
            <person name="Lindquist E."/>
            <person name="Lucas S."/>
            <person name="Rokhsar D."/>
            <person name="Grigoriev I.V."/>
        </authorList>
    </citation>
    <scope>NUCLEOTIDE SEQUENCE [LARGE SCALE GENOMIC DNA]</scope>
</reference>
<dbReference type="Gramene" id="EFJ16302">
    <property type="protein sequence ID" value="EFJ16302"/>
    <property type="gene ID" value="SELMODRAFT_422010"/>
</dbReference>
<feature type="compositionally biased region" description="Basic residues" evidence="2">
    <location>
        <begin position="77"/>
        <end position="97"/>
    </location>
</feature>
<feature type="compositionally biased region" description="Basic and acidic residues" evidence="2">
    <location>
        <begin position="99"/>
        <end position="109"/>
    </location>
</feature>
<dbReference type="STRING" id="88036.D8SH21"/>
<proteinExistence type="inferred from homology"/>
<evidence type="ECO:0000256" key="1">
    <source>
        <dbReference type="ARBA" id="ARBA00010407"/>
    </source>
</evidence>
<dbReference type="KEGG" id="smo:SELMODRAFT_422010"/>
<dbReference type="Proteomes" id="UP000001514">
    <property type="component" value="Unassembled WGS sequence"/>
</dbReference>
<dbReference type="AlphaFoldDB" id="D8SH21"/>
<evidence type="ECO:0000259" key="3">
    <source>
        <dbReference type="PROSITE" id="PS50802"/>
    </source>
</evidence>
<evidence type="ECO:0000313" key="5">
    <source>
        <dbReference type="Proteomes" id="UP000001514"/>
    </source>
</evidence>
<dbReference type="SUPFAM" id="SSF54001">
    <property type="entry name" value="Cysteine proteinases"/>
    <property type="match status" value="1"/>
</dbReference>
<accession>D8SH21</accession>
<feature type="compositionally biased region" description="Basic and acidic residues" evidence="2">
    <location>
        <begin position="117"/>
        <end position="135"/>
    </location>
</feature>
<feature type="domain" description="OTU" evidence="3">
    <location>
        <begin position="162"/>
        <end position="254"/>
    </location>
</feature>
<keyword evidence="5" id="KW-1185">Reference proteome</keyword>
<dbReference type="InParanoid" id="D8SH21"/>
<dbReference type="InterPro" id="IPR038765">
    <property type="entry name" value="Papain-like_cys_pep_sf"/>
</dbReference>
<sequence>MVLLDIRASTNVCLHDKRIPGSILLIAALRSSLNSKMACKSLGSRSLHRVRMEYQWRQVVWTTDDVSSKEIKEQRSSSRRPLSRAARRSKRPRRGRNLRAGDEGGHEFRAAGQSRVRRQESPRGRSGGIDERSREQRIQDEQVLLVSVEEDVLAAELQPLGLSLKEIKPDGHCLYRAVEDQLQLHPSAPQYSFQELRKIAAGYIREHPEDFVPFIGGDVELEDYCREIESTAAWGGQLELEALSHALQKHIFVF</sequence>
<dbReference type="InterPro" id="IPR003323">
    <property type="entry name" value="OTU_dom"/>
</dbReference>
<dbReference type="PROSITE" id="PS50802">
    <property type="entry name" value="OTU"/>
    <property type="match status" value="1"/>
</dbReference>
<dbReference type="Gene3D" id="3.90.70.80">
    <property type="match status" value="1"/>
</dbReference>
<gene>
    <name evidence="4" type="ORF">SELMODRAFT_422010</name>
</gene>
<dbReference type="eggNOG" id="KOG2606">
    <property type="taxonomic scope" value="Eukaryota"/>
</dbReference>
<dbReference type="Pfam" id="PF02338">
    <property type="entry name" value="OTU"/>
    <property type="match status" value="1"/>
</dbReference>
<dbReference type="PANTHER" id="PTHR12419:SF10">
    <property type="entry name" value="DEUBIQUITINASE OTUD6B"/>
    <property type="match status" value="1"/>
</dbReference>
<dbReference type="HOGENOM" id="CLU_1095810_0_0_1"/>
<name>D8SH21_SELML</name>
<organism evidence="5">
    <name type="scientific">Selaginella moellendorffii</name>
    <name type="common">Spikemoss</name>
    <dbReference type="NCBI Taxonomy" id="88036"/>
    <lineage>
        <taxon>Eukaryota</taxon>
        <taxon>Viridiplantae</taxon>
        <taxon>Streptophyta</taxon>
        <taxon>Embryophyta</taxon>
        <taxon>Tracheophyta</taxon>
        <taxon>Lycopodiopsida</taxon>
        <taxon>Selaginellales</taxon>
        <taxon>Selaginellaceae</taxon>
        <taxon>Selaginella</taxon>
    </lineage>
</organism>
<feature type="region of interest" description="Disordered" evidence="2">
    <location>
        <begin position="67"/>
        <end position="135"/>
    </location>
</feature>
<dbReference type="PANTHER" id="PTHR12419">
    <property type="entry name" value="OTU DOMAIN CONTAINING PROTEIN"/>
    <property type="match status" value="1"/>
</dbReference>
<comment type="similarity">
    <text evidence="1">Belongs to the peptidase C85 family.</text>
</comment>
<protein>
    <recommendedName>
        <fullName evidence="3">OTU domain-containing protein</fullName>
    </recommendedName>
</protein>
<dbReference type="GO" id="GO:0004843">
    <property type="term" value="F:cysteine-type deubiquitinase activity"/>
    <property type="evidence" value="ECO:0000318"/>
    <property type="project" value="GO_Central"/>
</dbReference>
<evidence type="ECO:0000313" key="4">
    <source>
        <dbReference type="EMBL" id="EFJ16302.1"/>
    </source>
</evidence>
<dbReference type="InterPro" id="IPR050704">
    <property type="entry name" value="Peptidase_C85-like"/>
</dbReference>
<evidence type="ECO:0000256" key="2">
    <source>
        <dbReference type="SAM" id="MobiDB-lite"/>
    </source>
</evidence>